<evidence type="ECO:0000313" key="1">
    <source>
        <dbReference type="EMBL" id="CAK0795905.1"/>
    </source>
</evidence>
<gene>
    <name evidence="1" type="ORF">PCOR1329_LOCUS5427</name>
</gene>
<sequence>DAGLEIVAPQEGSYCAVHFCESCRDWFAASLPNVSFEDVAREMQGDEAKATEISDAINGDADADEANGGEDEETLNVAAYQHEEIGTWIQDEFDLLSYTDVASITGKTPAQNKLKPIKRKAPTGNIETRYPFATRKFPRLLVFTKQSSALNADIAKPCPRKFASQGSMILGAMRKADAASSGVGSWCRLHCLDDDSVQPGFAPPPDRNNPMVSPAATKQKIVATPPSASGQPASGVTEIVPFTGTDSGDSVEFIGGQTASESMGTDSQAELAIALTESKNDSLAAMHWPTLTKPRKVEHLQVVKSPTGTVQHWIERSPLEEVQLGDGKQRERNQLDILKRKVSTSELNQIENHWKLIDAAKDTWTHHLMEATPTRMDEIGRAIRKSGYSLTPACQLNFLHVHYSRAWDAPIESSDTARYIGDIMSLLRLWRTTDEKFDHAKPCLGAVDMSDSQCNEYFLNYVVDRIATLFLADETKAALAVELCSSLLKAWELPEEDAIISRARCETLVAIKRVASVVVFLDDMGSALQEDMHGVFDDVLELESQRHQSRHPTIFSVTGAALASSLYWGSKLEKGANNAKKMKEISTAEIAKLLKLVDMVPKIEVEMDGTGAARKYEGEVVAKVVDASRRLVGMARDIPQTDAEERDRIMVLFTAFAEVISLCSRVCAQSESIKVALMTFKTARGNFTADLKFAALRDSMDKFLANACEGLGVNVFHALSELRGQELPIDIGDKLSKCVELLLSSGLLFDKECMCPQWLGIIEGMRHVQSSGLSEKWKPVLTVLAAWKATCDCVKTIRKLGAEPESRILQKSFAGCLQDLQTAEHKFRVSLEKPAVKELLPEDADQTLQTYGGDFTSCLKGHAEAHVAFLGKVAKASSDVLTTMVRDVGMEQLMDAISTDTVNGAMTKNSDYLDEFSFESSIVAIRKMIKAWLEDHEVFEEAANANGSTAADDSDFPSVLKMVSTRLLVASVLKVSRAYPDRFARREAMLKVQSAIREVKLTPSCLGEHVLAAYKSALNI</sequence>
<comment type="caution">
    <text evidence="1">The sequence shown here is derived from an EMBL/GenBank/DDBJ whole genome shotgun (WGS) entry which is preliminary data.</text>
</comment>
<organism evidence="1 2">
    <name type="scientific">Prorocentrum cordatum</name>
    <dbReference type="NCBI Taxonomy" id="2364126"/>
    <lineage>
        <taxon>Eukaryota</taxon>
        <taxon>Sar</taxon>
        <taxon>Alveolata</taxon>
        <taxon>Dinophyceae</taxon>
        <taxon>Prorocentrales</taxon>
        <taxon>Prorocentraceae</taxon>
        <taxon>Prorocentrum</taxon>
    </lineage>
</organism>
<protein>
    <submittedName>
        <fullName evidence="1">Uncharacterized protein</fullName>
    </submittedName>
</protein>
<accession>A0ABN9PRZ3</accession>
<dbReference type="Proteomes" id="UP001189429">
    <property type="component" value="Unassembled WGS sequence"/>
</dbReference>
<keyword evidence="2" id="KW-1185">Reference proteome</keyword>
<feature type="non-terminal residue" evidence="1">
    <location>
        <position position="1"/>
    </location>
</feature>
<evidence type="ECO:0000313" key="2">
    <source>
        <dbReference type="Proteomes" id="UP001189429"/>
    </source>
</evidence>
<reference evidence="1" key="1">
    <citation type="submission" date="2023-10" db="EMBL/GenBank/DDBJ databases">
        <authorList>
            <person name="Chen Y."/>
            <person name="Shah S."/>
            <person name="Dougan E. K."/>
            <person name="Thang M."/>
            <person name="Chan C."/>
        </authorList>
    </citation>
    <scope>NUCLEOTIDE SEQUENCE [LARGE SCALE GENOMIC DNA]</scope>
</reference>
<name>A0ABN9PRZ3_9DINO</name>
<dbReference type="EMBL" id="CAUYUJ010001432">
    <property type="protein sequence ID" value="CAK0795905.1"/>
    <property type="molecule type" value="Genomic_DNA"/>
</dbReference>
<proteinExistence type="predicted"/>